<protein>
    <recommendedName>
        <fullName evidence="2">NHR domain-containing protein</fullName>
    </recommendedName>
</protein>
<dbReference type="InterPro" id="IPR037962">
    <property type="entry name" value="Neuralized"/>
</dbReference>
<dbReference type="Pfam" id="PF07177">
    <property type="entry name" value="Neuralized"/>
    <property type="match status" value="1"/>
</dbReference>
<dbReference type="PROSITE" id="PS51065">
    <property type="entry name" value="NHR"/>
    <property type="match status" value="1"/>
</dbReference>
<sequence>MFRNTIDIPGPSKGWGRTPGENDTQTADDIERVRLYQNKICHTNSSEMTTVDFNESVLDLIRAIRRLTGNNKNMIKKICDILNMVLCKGEECNNMMADLMKYRASTMKQCDHLLEWEDETIGNATAEESDEAKSDGVSTDIGFHKVHDSNIVLLHNNSIARKMNGEDLHGTCFTNGNIGLGEKNYIRVIETHPKLSGSMDFGLTNYDPAKIVRSPAHHFHKLRKDKGSKLLEYAPDFNDVFCFTLSGDSLRVSINDVIHKTIDVKAVSTGRHVWFSFDLFRKIRAIEITMNEPKKKAYHSFIQQLAF</sequence>
<evidence type="ECO:0000256" key="1">
    <source>
        <dbReference type="SAM" id="MobiDB-lite"/>
    </source>
</evidence>
<feature type="domain" description="NHR" evidence="2">
    <location>
        <begin position="140"/>
        <end position="291"/>
    </location>
</feature>
<dbReference type="InterPro" id="IPR041249">
    <property type="entry name" value="HEPN_DZIP3"/>
</dbReference>
<dbReference type="Gene3D" id="2.60.120.920">
    <property type="match status" value="1"/>
</dbReference>
<dbReference type="PANTHER" id="PTHR12429:SF6">
    <property type="entry name" value="PROTEIN NEURALIZED"/>
    <property type="match status" value="1"/>
</dbReference>
<dbReference type="GO" id="GO:0061630">
    <property type="term" value="F:ubiquitin protein ligase activity"/>
    <property type="evidence" value="ECO:0007669"/>
    <property type="project" value="TreeGrafter"/>
</dbReference>
<dbReference type="EnsemblMetazoa" id="G29216.1">
    <property type="protein sequence ID" value="G29216.1:cds"/>
    <property type="gene ID" value="G29216"/>
</dbReference>
<feature type="region of interest" description="Disordered" evidence="1">
    <location>
        <begin position="1"/>
        <end position="26"/>
    </location>
</feature>
<dbReference type="InterPro" id="IPR006573">
    <property type="entry name" value="NHR_dom"/>
</dbReference>
<evidence type="ECO:0000259" key="2">
    <source>
        <dbReference type="PROSITE" id="PS51065"/>
    </source>
</evidence>
<keyword evidence="4" id="KW-1185">Reference proteome</keyword>
<dbReference type="InterPro" id="IPR043136">
    <property type="entry name" value="B30.2/SPRY_sf"/>
</dbReference>
<dbReference type="Proteomes" id="UP000005408">
    <property type="component" value="Unassembled WGS sequence"/>
</dbReference>
<name>A0A8W8LUN4_MAGGI</name>
<proteinExistence type="predicted"/>
<dbReference type="PANTHER" id="PTHR12429">
    <property type="entry name" value="NEURALIZED"/>
    <property type="match status" value="1"/>
</dbReference>
<dbReference type="Pfam" id="PF18738">
    <property type="entry name" value="HEPN_DZIP3"/>
    <property type="match status" value="1"/>
</dbReference>
<organism evidence="3 4">
    <name type="scientific">Magallana gigas</name>
    <name type="common">Pacific oyster</name>
    <name type="synonym">Crassostrea gigas</name>
    <dbReference type="NCBI Taxonomy" id="29159"/>
    <lineage>
        <taxon>Eukaryota</taxon>
        <taxon>Metazoa</taxon>
        <taxon>Spiralia</taxon>
        <taxon>Lophotrochozoa</taxon>
        <taxon>Mollusca</taxon>
        <taxon>Bivalvia</taxon>
        <taxon>Autobranchia</taxon>
        <taxon>Pteriomorphia</taxon>
        <taxon>Ostreida</taxon>
        <taxon>Ostreoidea</taxon>
        <taxon>Ostreidae</taxon>
        <taxon>Magallana</taxon>
    </lineage>
</organism>
<dbReference type="AlphaFoldDB" id="A0A8W8LUN4"/>
<accession>A0A8W8LUN4</accession>
<reference evidence="3" key="1">
    <citation type="submission" date="2022-08" db="UniProtKB">
        <authorList>
            <consortium name="EnsemblMetazoa"/>
        </authorList>
    </citation>
    <scope>IDENTIFICATION</scope>
    <source>
        <strain evidence="3">05x7-T-G4-1.051#20</strain>
    </source>
</reference>
<evidence type="ECO:0000313" key="4">
    <source>
        <dbReference type="Proteomes" id="UP000005408"/>
    </source>
</evidence>
<evidence type="ECO:0000313" key="3">
    <source>
        <dbReference type="EnsemblMetazoa" id="G29216.1:cds"/>
    </source>
</evidence>
<dbReference type="SMART" id="SM00588">
    <property type="entry name" value="NEUZ"/>
    <property type="match status" value="1"/>
</dbReference>